<dbReference type="AlphaFoldDB" id="A0AAU7CK54"/>
<sequence length="83" mass="9493">MAIVSTSREHRTFPTWPTSWEDYERYRDHAIDLLMVLTVVGLAAALALRPGDSSLVRQEQWLVLVLSGLALFLSRLRRLVLSK</sequence>
<proteinExistence type="predicted"/>
<dbReference type="RefSeq" id="WP_406698738.1">
    <property type="nucleotide sequence ID" value="NZ_CP155447.1"/>
</dbReference>
<evidence type="ECO:0000256" key="1">
    <source>
        <dbReference type="SAM" id="Phobius"/>
    </source>
</evidence>
<accession>A0AAU7CK54</accession>
<organism evidence="2">
    <name type="scientific">Singulisphaera sp. Ch08</name>
    <dbReference type="NCBI Taxonomy" id="3120278"/>
    <lineage>
        <taxon>Bacteria</taxon>
        <taxon>Pseudomonadati</taxon>
        <taxon>Planctomycetota</taxon>
        <taxon>Planctomycetia</taxon>
        <taxon>Isosphaerales</taxon>
        <taxon>Isosphaeraceae</taxon>
        <taxon>Singulisphaera</taxon>
    </lineage>
</organism>
<keyword evidence="1" id="KW-0472">Membrane</keyword>
<reference evidence="2" key="1">
    <citation type="submission" date="2024-05" db="EMBL/GenBank/DDBJ databases">
        <title>Planctomycetes of the genus Singulisphaera possess chitinolytic capabilities.</title>
        <authorList>
            <person name="Ivanova A."/>
        </authorList>
    </citation>
    <scope>NUCLEOTIDE SEQUENCE</scope>
    <source>
        <strain evidence="2">Ch08T</strain>
    </source>
</reference>
<evidence type="ECO:0000313" key="2">
    <source>
        <dbReference type="EMBL" id="XBH05887.1"/>
    </source>
</evidence>
<keyword evidence="1" id="KW-0812">Transmembrane</keyword>
<dbReference type="EMBL" id="CP155447">
    <property type="protein sequence ID" value="XBH05887.1"/>
    <property type="molecule type" value="Genomic_DNA"/>
</dbReference>
<name>A0AAU7CK54_9BACT</name>
<gene>
    <name evidence="2" type="ORF">V5E97_07610</name>
</gene>
<feature type="transmembrane region" description="Helical" evidence="1">
    <location>
        <begin position="30"/>
        <end position="48"/>
    </location>
</feature>
<keyword evidence="1" id="KW-1133">Transmembrane helix</keyword>
<protein>
    <submittedName>
        <fullName evidence="2">Uncharacterized protein</fullName>
    </submittedName>
</protein>
<feature type="transmembrane region" description="Helical" evidence="1">
    <location>
        <begin position="60"/>
        <end position="76"/>
    </location>
</feature>